<dbReference type="Gene3D" id="3.40.50.300">
    <property type="entry name" value="P-loop containing nucleotide triphosphate hydrolases"/>
    <property type="match status" value="1"/>
</dbReference>
<reference evidence="2" key="1">
    <citation type="submission" date="2020-05" db="EMBL/GenBank/DDBJ databases">
        <authorList>
            <person name="Chiriac C."/>
            <person name="Salcher M."/>
            <person name="Ghai R."/>
            <person name="Kavagutti S V."/>
        </authorList>
    </citation>
    <scope>NUCLEOTIDE SEQUENCE</scope>
</reference>
<sequence>MSETLETSGQLGVWADEIRAIGNTNPLLNFEPNPFGQLDLERSHPGGLAQFVTTKSTTLSSLFREALTFSKGLAAAKRISEKGSRLQSETGLSTIYLAGGLIGLKHDGFDLNLPIVLWPAQLGHRVEDFEVAITGSPMVNPGLSSALEVSYGVKLDADRLLGVLAQANDLMPLEVLEYVTSLVGSNANLEAKRLLVVGNFAVEPILLQNDMPRADTALLRTLAGLDAAPADSELEPEVQLVLDADAVQEGIVAKALAGDSFSVETLPGCGYTQTVVNVLANLALAKKSVLVVTPRRQTLDELADRLASIGLAGLGIRSAASWFDIVSAISRHEKASPVAFTAAKEVRATAKSQVEEYFSVLSTKNEALNASVTEILSTLATLSLMPHAPTATARISKSKLLQHQDRTVAMDLLTKAFELGEFQYGPQDTPWFGATFSDETDLQHVTDLASKLAASFDEISTAMAAFVAKLNLKPAAKFEDWGTLLQLAAGVRLTLDRFVEDVYQRDLGPLMIATGPRTSRSEMSGSDRRKLRKLAKEYLRPGMHVADLHVALTEIQDQKALWDSLALTSTAPSIVTGVSDLQVRYQAFAADLAEVQTHLDSSSETVPFARLPLKELGEALSKMSTDLNPLRNSAERAELLVELREVGLGDVSREFSRLHVQREHIAVELDQVFWQSALEYSVAKDARILGFTAERIEVIESDFKSADAAVVALGAADLASTQSGAWHASLLAHPAEALALKELLRSKTASYRALFQAAPNIAPNLASVVLASPFEVPNLVAAARFDVVLVLDAAGTTVAENLAALSRAKQVVAFGDTAIAGAFGFEIECHEVPLAPEESDDSVFEVVRKVFGIKTLQRSWRQNGQSLGRLVNREFYQNRISFEPTASEYLGDSNFSLVSVKTLDAELEKTIALIEEHAASSPEKSLMVGTASVEFAERLRLAVSKKKAQRPELGEFFDAHGREKFEIATIAELSHRIADVVIFSLGLESSPEILGDPNSRKFVANLLVSARSRIIAVSALDQIPEGWPLAKLLNDVFGAVAEPILDSEVSGDPMLADLALRLRKLGVRANLGFGENLELVLSYGNRAGVIQADWLQLNAPLVESLRLNPALLEAMAWKLIRVHSFELFSDPQTLALRIAISMGLPASTRQAVLFEERSKDDTDTGWGDSGSSNDRRLKEDKPPHWG</sequence>
<feature type="compositionally biased region" description="Basic and acidic residues" evidence="1">
    <location>
        <begin position="1173"/>
        <end position="1186"/>
    </location>
</feature>
<protein>
    <submittedName>
        <fullName evidence="2">Unannotated protein</fullName>
    </submittedName>
</protein>
<evidence type="ECO:0000313" key="2">
    <source>
        <dbReference type="EMBL" id="CAB4956926.1"/>
    </source>
</evidence>
<dbReference type="InterPro" id="IPR027417">
    <property type="entry name" value="P-loop_NTPase"/>
</dbReference>
<dbReference type="SUPFAM" id="SSF52540">
    <property type="entry name" value="P-loop containing nucleoside triphosphate hydrolases"/>
    <property type="match status" value="1"/>
</dbReference>
<name>A0A6J7KM19_9ZZZZ</name>
<organism evidence="2">
    <name type="scientific">freshwater metagenome</name>
    <dbReference type="NCBI Taxonomy" id="449393"/>
    <lineage>
        <taxon>unclassified sequences</taxon>
        <taxon>metagenomes</taxon>
        <taxon>ecological metagenomes</taxon>
    </lineage>
</organism>
<proteinExistence type="predicted"/>
<dbReference type="AlphaFoldDB" id="A0A6J7KM19"/>
<evidence type="ECO:0000256" key="1">
    <source>
        <dbReference type="SAM" id="MobiDB-lite"/>
    </source>
</evidence>
<accession>A0A6J7KM19</accession>
<feature type="region of interest" description="Disordered" evidence="1">
    <location>
        <begin position="1156"/>
        <end position="1186"/>
    </location>
</feature>
<dbReference type="EMBL" id="CAFBNO010000035">
    <property type="protein sequence ID" value="CAB4956926.1"/>
    <property type="molecule type" value="Genomic_DNA"/>
</dbReference>
<gene>
    <name evidence="2" type="ORF">UFOPK3837_00808</name>
</gene>